<dbReference type="GO" id="GO:0005524">
    <property type="term" value="F:ATP binding"/>
    <property type="evidence" value="ECO:0007669"/>
    <property type="project" value="UniProtKB-KW"/>
</dbReference>
<protein>
    <recommendedName>
        <fullName evidence="3">adenylate cyclase</fullName>
        <ecNumber evidence="3">4.6.1.1</ecNumber>
    </recommendedName>
</protein>
<keyword evidence="7" id="KW-0067">ATP-binding</keyword>
<feature type="transmembrane region" description="Helical" evidence="12">
    <location>
        <begin position="161"/>
        <end position="191"/>
    </location>
</feature>
<keyword evidence="6" id="KW-0547">Nucleotide-binding</keyword>
<dbReference type="GO" id="GO:0035556">
    <property type="term" value="P:intracellular signal transduction"/>
    <property type="evidence" value="ECO:0007669"/>
    <property type="project" value="InterPro"/>
</dbReference>
<evidence type="ECO:0000256" key="4">
    <source>
        <dbReference type="ARBA" id="ARBA00022692"/>
    </source>
</evidence>
<feature type="transmembrane region" description="Helical" evidence="12">
    <location>
        <begin position="776"/>
        <end position="798"/>
    </location>
</feature>
<gene>
    <name evidence="14" type="primary">Dana\GF28140</name>
    <name evidence="14" type="ORF">GF28140</name>
</gene>
<dbReference type="EMBL" id="CH902620">
    <property type="protein sequence ID" value="KPU73765.1"/>
    <property type="molecule type" value="Genomic_DNA"/>
</dbReference>
<keyword evidence="8" id="KW-0460">Magnesium</keyword>
<feature type="domain" description="Guanylate cyclase" evidence="13">
    <location>
        <begin position="311"/>
        <end position="438"/>
    </location>
</feature>
<comment type="subcellular location">
    <subcellularLocation>
        <location evidence="2">Membrane</location>
        <topology evidence="2">Multi-pass membrane protein</topology>
    </subcellularLocation>
</comment>
<evidence type="ECO:0000256" key="12">
    <source>
        <dbReference type="SAM" id="Phobius"/>
    </source>
</evidence>
<dbReference type="GO" id="GO:0009190">
    <property type="term" value="P:cyclic nucleotide biosynthetic process"/>
    <property type="evidence" value="ECO:0007669"/>
    <property type="project" value="InterPro"/>
</dbReference>
<evidence type="ECO:0000256" key="10">
    <source>
        <dbReference type="ARBA" id="ARBA00023136"/>
    </source>
</evidence>
<keyword evidence="4 12" id="KW-0812">Transmembrane</keyword>
<reference evidence="14 15" key="1">
    <citation type="journal article" date="2007" name="Nature">
        <title>Evolution of genes and genomes on the Drosophila phylogeny.</title>
        <authorList>
            <consortium name="Drosophila 12 Genomes Consortium"/>
            <person name="Clark A.G."/>
            <person name="Eisen M.B."/>
            <person name="Smith D.R."/>
            <person name="Bergman C.M."/>
            <person name="Oliver B."/>
            <person name="Markow T.A."/>
            <person name="Kaufman T.C."/>
            <person name="Kellis M."/>
            <person name="Gelbart W."/>
            <person name="Iyer V.N."/>
            <person name="Pollard D.A."/>
            <person name="Sackton T.B."/>
            <person name="Larracuente A.M."/>
            <person name="Singh N.D."/>
            <person name="Abad J.P."/>
            <person name="Abt D.N."/>
            <person name="Adryan B."/>
            <person name="Aguade M."/>
            <person name="Akashi H."/>
            <person name="Anderson W.W."/>
            <person name="Aquadro C.F."/>
            <person name="Ardell D.H."/>
            <person name="Arguello R."/>
            <person name="Artieri C.G."/>
            <person name="Barbash D.A."/>
            <person name="Barker D."/>
            <person name="Barsanti P."/>
            <person name="Batterham P."/>
            <person name="Batzoglou S."/>
            <person name="Begun D."/>
            <person name="Bhutkar A."/>
            <person name="Blanco E."/>
            <person name="Bosak S.A."/>
            <person name="Bradley R.K."/>
            <person name="Brand A.D."/>
            <person name="Brent M.R."/>
            <person name="Brooks A.N."/>
            <person name="Brown R.H."/>
            <person name="Butlin R.K."/>
            <person name="Caggese C."/>
            <person name="Calvi B.R."/>
            <person name="Bernardo de Carvalho A."/>
            <person name="Caspi A."/>
            <person name="Castrezana S."/>
            <person name="Celniker S.E."/>
            <person name="Chang J.L."/>
            <person name="Chapple C."/>
            <person name="Chatterji S."/>
            <person name="Chinwalla A."/>
            <person name="Civetta A."/>
            <person name="Clifton S.W."/>
            <person name="Comeron J.M."/>
            <person name="Costello J.C."/>
            <person name="Coyne J.A."/>
            <person name="Daub J."/>
            <person name="David R.G."/>
            <person name="Delcher A.L."/>
            <person name="Delehaunty K."/>
            <person name="Do C.B."/>
            <person name="Ebling H."/>
            <person name="Edwards K."/>
            <person name="Eickbush T."/>
            <person name="Evans J.D."/>
            <person name="Filipski A."/>
            <person name="Findeiss S."/>
            <person name="Freyhult E."/>
            <person name="Fulton L."/>
            <person name="Fulton R."/>
            <person name="Garcia A.C."/>
            <person name="Gardiner A."/>
            <person name="Garfield D.A."/>
            <person name="Garvin B.E."/>
            <person name="Gibson G."/>
            <person name="Gilbert D."/>
            <person name="Gnerre S."/>
            <person name="Godfrey J."/>
            <person name="Good R."/>
            <person name="Gotea V."/>
            <person name="Gravely B."/>
            <person name="Greenberg A.J."/>
            <person name="Griffiths-Jones S."/>
            <person name="Gross S."/>
            <person name="Guigo R."/>
            <person name="Gustafson E.A."/>
            <person name="Haerty W."/>
            <person name="Hahn M.W."/>
            <person name="Halligan D.L."/>
            <person name="Halpern A.L."/>
            <person name="Halter G.M."/>
            <person name="Han M.V."/>
            <person name="Heger A."/>
            <person name="Hillier L."/>
            <person name="Hinrichs A.S."/>
            <person name="Holmes I."/>
            <person name="Hoskins R.A."/>
            <person name="Hubisz M.J."/>
            <person name="Hultmark D."/>
            <person name="Huntley M.A."/>
            <person name="Jaffe D.B."/>
            <person name="Jagadeeshan S."/>
            <person name="Jeck W.R."/>
            <person name="Johnson J."/>
            <person name="Jones C.D."/>
            <person name="Jordan W.C."/>
            <person name="Karpen G.H."/>
            <person name="Kataoka E."/>
            <person name="Keightley P.D."/>
            <person name="Kheradpour P."/>
            <person name="Kirkness E.F."/>
            <person name="Koerich L.B."/>
            <person name="Kristiansen K."/>
            <person name="Kudrna D."/>
            <person name="Kulathinal R.J."/>
            <person name="Kumar S."/>
            <person name="Kwok R."/>
            <person name="Lander E."/>
            <person name="Langley C.H."/>
            <person name="Lapoint R."/>
            <person name="Lazzaro B.P."/>
            <person name="Lee S.J."/>
            <person name="Levesque L."/>
            <person name="Li R."/>
            <person name="Lin C.F."/>
            <person name="Lin M.F."/>
            <person name="Lindblad-Toh K."/>
            <person name="Llopart A."/>
            <person name="Long M."/>
            <person name="Low L."/>
            <person name="Lozovsky E."/>
            <person name="Lu J."/>
            <person name="Luo M."/>
            <person name="Machado C.A."/>
            <person name="Makalowski W."/>
            <person name="Marzo M."/>
            <person name="Matsuda M."/>
            <person name="Matzkin L."/>
            <person name="McAllister B."/>
            <person name="McBride C.S."/>
            <person name="McKernan B."/>
            <person name="McKernan K."/>
            <person name="Mendez-Lago M."/>
            <person name="Minx P."/>
            <person name="Mollenhauer M.U."/>
            <person name="Montooth K."/>
            <person name="Mount S.M."/>
            <person name="Mu X."/>
            <person name="Myers E."/>
            <person name="Negre B."/>
            <person name="Newfeld S."/>
            <person name="Nielsen R."/>
            <person name="Noor M.A."/>
            <person name="O'Grady P."/>
            <person name="Pachter L."/>
            <person name="Papaceit M."/>
            <person name="Parisi M.J."/>
            <person name="Parisi M."/>
            <person name="Parts L."/>
            <person name="Pedersen J.S."/>
            <person name="Pesole G."/>
            <person name="Phillippy A.M."/>
            <person name="Ponting C.P."/>
            <person name="Pop M."/>
            <person name="Porcelli D."/>
            <person name="Powell J.R."/>
            <person name="Prohaska S."/>
            <person name="Pruitt K."/>
            <person name="Puig M."/>
            <person name="Quesneville H."/>
            <person name="Ram K.R."/>
            <person name="Rand D."/>
            <person name="Rasmussen M.D."/>
            <person name="Reed L.K."/>
            <person name="Reenan R."/>
            <person name="Reily A."/>
            <person name="Remington K.A."/>
            <person name="Rieger T.T."/>
            <person name="Ritchie M.G."/>
            <person name="Robin C."/>
            <person name="Rogers Y.H."/>
            <person name="Rohde C."/>
            <person name="Rozas J."/>
            <person name="Rubenfield M.J."/>
            <person name="Ruiz A."/>
            <person name="Russo S."/>
            <person name="Salzberg S.L."/>
            <person name="Sanchez-Gracia A."/>
            <person name="Saranga D.J."/>
            <person name="Sato H."/>
            <person name="Schaeffer S.W."/>
            <person name="Schatz M.C."/>
            <person name="Schlenke T."/>
            <person name="Schwartz R."/>
            <person name="Segarra C."/>
            <person name="Singh R.S."/>
            <person name="Sirot L."/>
            <person name="Sirota M."/>
            <person name="Sisneros N.B."/>
            <person name="Smith C.D."/>
            <person name="Smith T.F."/>
            <person name="Spieth J."/>
            <person name="Stage D.E."/>
            <person name="Stark A."/>
            <person name="Stephan W."/>
            <person name="Strausberg R.L."/>
            <person name="Strempel S."/>
            <person name="Sturgill D."/>
            <person name="Sutton G."/>
            <person name="Sutton G.G."/>
            <person name="Tao W."/>
            <person name="Teichmann S."/>
            <person name="Tobari Y.N."/>
            <person name="Tomimura Y."/>
            <person name="Tsolas J.M."/>
            <person name="Valente V.L."/>
            <person name="Venter E."/>
            <person name="Venter J.C."/>
            <person name="Vicario S."/>
            <person name="Vieira F.G."/>
            <person name="Vilella A.J."/>
            <person name="Villasante A."/>
            <person name="Walenz B."/>
            <person name="Wang J."/>
            <person name="Wasserman M."/>
            <person name="Watts T."/>
            <person name="Wilson D."/>
            <person name="Wilson R.K."/>
            <person name="Wing R.A."/>
            <person name="Wolfner M.F."/>
            <person name="Wong A."/>
            <person name="Wong G.K."/>
            <person name="Wu C.I."/>
            <person name="Wu G."/>
            <person name="Yamamoto D."/>
            <person name="Yang H.P."/>
            <person name="Yang S.P."/>
            <person name="Yorke J.A."/>
            <person name="Yoshida K."/>
            <person name="Zdobnov E."/>
            <person name="Zhang P."/>
            <person name="Zhang Y."/>
            <person name="Zimin A.V."/>
            <person name="Baldwin J."/>
            <person name="Abdouelleil A."/>
            <person name="Abdulkadir J."/>
            <person name="Abebe A."/>
            <person name="Abera B."/>
            <person name="Abreu J."/>
            <person name="Acer S.C."/>
            <person name="Aftuck L."/>
            <person name="Alexander A."/>
            <person name="An P."/>
            <person name="Anderson E."/>
            <person name="Anderson S."/>
            <person name="Arachi H."/>
            <person name="Azer M."/>
            <person name="Bachantsang P."/>
            <person name="Barry A."/>
            <person name="Bayul T."/>
            <person name="Berlin A."/>
            <person name="Bessette D."/>
            <person name="Bloom T."/>
            <person name="Blye J."/>
            <person name="Boguslavskiy L."/>
            <person name="Bonnet C."/>
            <person name="Boukhgalter B."/>
            <person name="Bourzgui I."/>
            <person name="Brown A."/>
            <person name="Cahill P."/>
            <person name="Channer S."/>
            <person name="Cheshatsang Y."/>
            <person name="Chuda L."/>
            <person name="Citroen M."/>
            <person name="Collymore A."/>
            <person name="Cooke P."/>
            <person name="Costello M."/>
            <person name="D'Aco K."/>
            <person name="Daza R."/>
            <person name="De Haan G."/>
            <person name="DeGray S."/>
            <person name="DeMaso C."/>
            <person name="Dhargay N."/>
            <person name="Dooley K."/>
            <person name="Dooley E."/>
            <person name="Doricent M."/>
            <person name="Dorje P."/>
            <person name="Dorjee K."/>
            <person name="Dupes A."/>
            <person name="Elong R."/>
            <person name="Falk J."/>
            <person name="Farina A."/>
            <person name="Faro S."/>
            <person name="Ferguson D."/>
            <person name="Fisher S."/>
            <person name="Foley C.D."/>
            <person name="Franke A."/>
            <person name="Friedrich D."/>
            <person name="Gadbois L."/>
            <person name="Gearin G."/>
            <person name="Gearin C.R."/>
            <person name="Giannoukos G."/>
            <person name="Goode T."/>
            <person name="Graham J."/>
            <person name="Grandbois E."/>
            <person name="Grewal S."/>
            <person name="Gyaltsen K."/>
            <person name="Hafez N."/>
            <person name="Hagos B."/>
            <person name="Hall J."/>
            <person name="Henson C."/>
            <person name="Hollinger A."/>
            <person name="Honan T."/>
            <person name="Huard M.D."/>
            <person name="Hughes L."/>
            <person name="Hurhula B."/>
            <person name="Husby M.E."/>
            <person name="Kamat A."/>
            <person name="Kanga B."/>
            <person name="Kashin S."/>
            <person name="Khazanovich D."/>
            <person name="Kisner P."/>
            <person name="Lance K."/>
            <person name="Lara M."/>
            <person name="Lee W."/>
            <person name="Lennon N."/>
            <person name="Letendre F."/>
            <person name="LeVine R."/>
            <person name="Lipovsky A."/>
            <person name="Liu X."/>
            <person name="Liu J."/>
            <person name="Liu S."/>
            <person name="Lokyitsang T."/>
            <person name="Lokyitsang Y."/>
            <person name="Lubonja R."/>
            <person name="Lui A."/>
            <person name="MacDonald P."/>
            <person name="Magnisalis V."/>
            <person name="Maru K."/>
            <person name="Matthews C."/>
            <person name="McCusker W."/>
            <person name="McDonough S."/>
            <person name="Mehta T."/>
            <person name="Meldrim J."/>
            <person name="Meneus L."/>
            <person name="Mihai O."/>
            <person name="Mihalev A."/>
            <person name="Mihova T."/>
            <person name="Mittelman R."/>
            <person name="Mlenga V."/>
            <person name="Montmayeur A."/>
            <person name="Mulrain L."/>
            <person name="Navidi A."/>
            <person name="Naylor J."/>
            <person name="Negash T."/>
            <person name="Nguyen T."/>
            <person name="Nguyen N."/>
            <person name="Nicol R."/>
            <person name="Norbu C."/>
            <person name="Norbu N."/>
            <person name="Novod N."/>
            <person name="O'Neill B."/>
            <person name="Osman S."/>
            <person name="Markiewicz E."/>
            <person name="Oyono O.L."/>
            <person name="Patti C."/>
            <person name="Phunkhang P."/>
            <person name="Pierre F."/>
            <person name="Priest M."/>
            <person name="Raghuraman S."/>
            <person name="Rege F."/>
            <person name="Reyes R."/>
            <person name="Rise C."/>
            <person name="Rogov P."/>
            <person name="Ross K."/>
            <person name="Ryan E."/>
            <person name="Settipalli S."/>
            <person name="Shea T."/>
            <person name="Sherpa N."/>
            <person name="Shi L."/>
            <person name="Shih D."/>
            <person name="Sparrow T."/>
            <person name="Spaulding J."/>
            <person name="Stalker J."/>
            <person name="Stange-Thomann N."/>
            <person name="Stavropoulos S."/>
            <person name="Stone C."/>
            <person name="Strader C."/>
            <person name="Tesfaye S."/>
            <person name="Thomson T."/>
            <person name="Thoulutsang Y."/>
            <person name="Thoulutsang D."/>
            <person name="Topham K."/>
            <person name="Topping I."/>
            <person name="Tsamla T."/>
            <person name="Vassiliev H."/>
            <person name="Vo A."/>
            <person name="Wangchuk T."/>
            <person name="Wangdi T."/>
            <person name="Weiand M."/>
            <person name="Wilkinson J."/>
            <person name="Wilson A."/>
            <person name="Yadav S."/>
            <person name="Young G."/>
            <person name="Yu Q."/>
            <person name="Zembek L."/>
            <person name="Zhong D."/>
            <person name="Zimmer A."/>
            <person name="Zwirko Z."/>
            <person name="Jaffe D.B."/>
            <person name="Alvarez P."/>
            <person name="Brockman W."/>
            <person name="Butler J."/>
            <person name="Chin C."/>
            <person name="Gnerre S."/>
            <person name="Grabherr M."/>
            <person name="Kleber M."/>
            <person name="Mauceli E."/>
            <person name="MacCallum I."/>
        </authorList>
    </citation>
    <scope>NUCLEOTIDE SEQUENCE [LARGE SCALE GENOMIC DNA]</scope>
    <source>
        <strain evidence="15">Tucson 14024-0371.13</strain>
    </source>
</reference>
<proteinExistence type="predicted"/>
<feature type="transmembrane region" description="Helical" evidence="12">
    <location>
        <begin position="723"/>
        <end position="743"/>
    </location>
</feature>
<dbReference type="FunFam" id="3.30.70.1230:FF:000024">
    <property type="entry name" value="ACXA, isoform A"/>
    <property type="match status" value="1"/>
</dbReference>
<dbReference type="GeneID" id="26515549"/>
<dbReference type="AlphaFoldDB" id="A0A0P8XWK5"/>
<feature type="transmembrane region" description="Helical" evidence="12">
    <location>
        <begin position="749"/>
        <end position="769"/>
    </location>
</feature>
<feature type="transmembrane region" description="Helical" evidence="12">
    <location>
        <begin position="95"/>
        <end position="114"/>
    </location>
</feature>
<feature type="transmembrane region" description="Helical" evidence="12">
    <location>
        <begin position="673"/>
        <end position="692"/>
    </location>
</feature>
<dbReference type="STRING" id="7217.A0A0P8XWK5"/>
<dbReference type="SMART" id="SM00044">
    <property type="entry name" value="CYCc"/>
    <property type="match status" value="2"/>
</dbReference>
<evidence type="ECO:0000259" key="13">
    <source>
        <dbReference type="PROSITE" id="PS50125"/>
    </source>
</evidence>
<feature type="transmembrane region" description="Helical" evidence="12">
    <location>
        <begin position="59"/>
        <end position="83"/>
    </location>
</feature>
<accession>A0A0P8XWK5</accession>
<dbReference type="PANTHER" id="PTHR45627">
    <property type="entry name" value="ADENYLATE CYCLASE TYPE 1"/>
    <property type="match status" value="1"/>
</dbReference>
<evidence type="ECO:0000256" key="11">
    <source>
        <dbReference type="ARBA" id="ARBA00023239"/>
    </source>
</evidence>
<organism evidence="14 15">
    <name type="scientific">Drosophila ananassae</name>
    <name type="common">Fruit fly</name>
    <dbReference type="NCBI Taxonomy" id="7217"/>
    <lineage>
        <taxon>Eukaryota</taxon>
        <taxon>Metazoa</taxon>
        <taxon>Ecdysozoa</taxon>
        <taxon>Arthropoda</taxon>
        <taxon>Hexapoda</taxon>
        <taxon>Insecta</taxon>
        <taxon>Pterygota</taxon>
        <taxon>Neoptera</taxon>
        <taxon>Endopterygota</taxon>
        <taxon>Diptera</taxon>
        <taxon>Brachycera</taxon>
        <taxon>Muscomorpha</taxon>
        <taxon>Ephydroidea</taxon>
        <taxon>Drosophilidae</taxon>
        <taxon>Drosophila</taxon>
        <taxon>Sophophora</taxon>
    </lineage>
</organism>
<dbReference type="OrthoDB" id="10006362at2759"/>
<evidence type="ECO:0000313" key="14">
    <source>
        <dbReference type="EMBL" id="KPU73765.1"/>
    </source>
</evidence>
<feature type="transmembrane region" description="Helical" evidence="12">
    <location>
        <begin position="586"/>
        <end position="604"/>
    </location>
</feature>
<evidence type="ECO:0000256" key="1">
    <source>
        <dbReference type="ARBA" id="ARBA00001593"/>
    </source>
</evidence>
<keyword evidence="15" id="KW-1185">Reference proteome</keyword>
<dbReference type="Proteomes" id="UP000007801">
    <property type="component" value="Unassembled WGS sequence"/>
</dbReference>
<keyword evidence="5" id="KW-0479">Metal-binding</keyword>
<evidence type="ECO:0000256" key="8">
    <source>
        <dbReference type="ARBA" id="ARBA00022842"/>
    </source>
</evidence>
<dbReference type="PANTHER" id="PTHR45627:SF23">
    <property type="entry name" value="AT30656P-RELATED"/>
    <property type="match status" value="1"/>
</dbReference>
<sequence>MINIKINKPKYRSTYLPRKNRPCKLYYERERYWEYDYLKNKCKEMRLEKSYRLYQVRLMLSYLGVFFIVHTFITLLVCLVIFTLPVHPPYVNMEIAFQVVSASLVIACLSVNFIEHIVVHHCWYMAASSVVATLIATFSDLGQCLIFKEFYGWNLYNSYDTYILCMIYMFLPIISIKICLILGAIVSSLYIGHYYYNLGVSLETENFNRTVDVTHFFCFNLLGVFYRMMNDILVRSSFLDRQQYMIEEFWLRNARKQEAALLNTIFPPQIAKSIYRSIKERIINANLLNEKQQARIQHSTIMAIQMHPDVSILYADVVNYTHLTTTLPVQELVNVLHDLYGRFDMAANIFNVMRIKFLGDCYYCVAGLQQPDPQHAKLAVSLGISMIANIKEVREERNLDIDMRIGVHSGNLFAGVIGQAKLQFDIWGVDVNIANHLEATGEPGYVHVSSITLGNLDLSEYIVRPGTAKAQQDPVLQRVPMRTYLLTGAPERDSVRRSQSIAFIGFKLRARSGQLEKDDIPKDLKLSETLSEDFQKMHTAGLEFRCCRRNRKKDTVSNNGVKWCCWALPAFQDRRLEFNYTYRTDYVLKYSICISYIIGVVLVYNQATANRTICIACIYVDIILFLFMTGMLCIAWYKKFCFWKYHEEKVYSKLSCLIFTIWEKVQHSATKRIAVYIFILGIFFTYLSLSVVNCDLYRYQVFFIENTLFNYERDQDMCFRPWVFTNLMALIIGLTFTFAHIPFGLKTTIAILEVFAYMIILYFEYSFIFHHSKTTYAFLPSEFAHAMRIIFAFISFYIKEREVEFNAKTNFKLNNDLRRKQQDADVTNLSIVTLLKNILPSHVVELYLTHLEKHELYHENYAMVSVMFASLINFKVNLKSLRLLNDLISEFDKLLNVYKEYYVVEKIKVVGCTYMAACGLDFNIASLGSKAKMNIRPPSESNENSMFGGDNLEQVVLVMVYFAVDLMRTLSECNKAYAASPFDGHMSNNGICIGISSGEVMAGIVGASQPHYDIWGNPVNMASRMQSTGLIGKIQVTEESAIILRDFGISCTFRGMTYVKGVNEIPTYFVDIDSDLNFVREMDFNPRRRMTLFNIETDSDADSNLRESV</sequence>
<evidence type="ECO:0000313" key="15">
    <source>
        <dbReference type="Proteomes" id="UP000007801"/>
    </source>
</evidence>
<keyword evidence="9 12" id="KW-1133">Transmembrane helix</keyword>
<dbReference type="SMR" id="A0A0P8XWK5"/>
<dbReference type="CDD" id="cd07302">
    <property type="entry name" value="CHD"/>
    <property type="match status" value="2"/>
</dbReference>
<dbReference type="Pfam" id="PF00211">
    <property type="entry name" value="Guanylate_cyc"/>
    <property type="match status" value="2"/>
</dbReference>
<keyword evidence="10 12" id="KW-0472">Membrane</keyword>
<evidence type="ECO:0000256" key="2">
    <source>
        <dbReference type="ARBA" id="ARBA00004141"/>
    </source>
</evidence>
<evidence type="ECO:0000256" key="9">
    <source>
        <dbReference type="ARBA" id="ARBA00022989"/>
    </source>
</evidence>
<evidence type="ECO:0000256" key="7">
    <source>
        <dbReference type="ARBA" id="ARBA00022840"/>
    </source>
</evidence>
<evidence type="ECO:0000256" key="5">
    <source>
        <dbReference type="ARBA" id="ARBA00022723"/>
    </source>
</evidence>
<feature type="transmembrane region" description="Helical" evidence="12">
    <location>
        <begin position="616"/>
        <end position="637"/>
    </location>
</feature>
<dbReference type="GO" id="GO:0004016">
    <property type="term" value="F:adenylate cyclase activity"/>
    <property type="evidence" value="ECO:0007669"/>
    <property type="project" value="UniProtKB-EC"/>
</dbReference>
<evidence type="ECO:0000256" key="6">
    <source>
        <dbReference type="ARBA" id="ARBA00022741"/>
    </source>
</evidence>
<dbReference type="GO" id="GO:0046872">
    <property type="term" value="F:metal ion binding"/>
    <property type="evidence" value="ECO:0007669"/>
    <property type="project" value="UniProtKB-KW"/>
</dbReference>
<name>A0A0P8XWK5_DROAN</name>
<dbReference type="FunFam" id="3.30.70.1230:FF:000027">
    <property type="entry name" value="ACXA, isoform A"/>
    <property type="match status" value="1"/>
</dbReference>
<dbReference type="KEGG" id="dan:26515549"/>
<evidence type="ECO:0000256" key="3">
    <source>
        <dbReference type="ARBA" id="ARBA00012201"/>
    </source>
</evidence>
<keyword evidence="11" id="KW-0456">Lyase</keyword>
<dbReference type="PROSITE" id="PS50125">
    <property type="entry name" value="GUANYLATE_CYCLASE_2"/>
    <property type="match status" value="2"/>
</dbReference>
<dbReference type="EC" id="4.6.1.1" evidence="3"/>
<dbReference type="GO" id="GO:0007189">
    <property type="term" value="P:adenylate cyclase-activating G protein-coupled receptor signaling pathway"/>
    <property type="evidence" value="ECO:0007669"/>
    <property type="project" value="TreeGrafter"/>
</dbReference>
<feature type="domain" description="Guanylate cyclase" evidence="13">
    <location>
        <begin position="865"/>
        <end position="1026"/>
    </location>
</feature>
<dbReference type="InterPro" id="IPR029787">
    <property type="entry name" value="Nucleotide_cyclase"/>
</dbReference>
<dbReference type="SUPFAM" id="SSF55073">
    <property type="entry name" value="Nucleotide cyclase"/>
    <property type="match status" value="2"/>
</dbReference>
<dbReference type="InParanoid" id="A0A0P8XWK5"/>
<dbReference type="InterPro" id="IPR001054">
    <property type="entry name" value="A/G_cyclase"/>
</dbReference>
<dbReference type="Gene3D" id="3.30.70.1230">
    <property type="entry name" value="Nucleotide cyclase"/>
    <property type="match status" value="2"/>
</dbReference>
<dbReference type="GO" id="GO:0005886">
    <property type="term" value="C:plasma membrane"/>
    <property type="evidence" value="ECO:0007669"/>
    <property type="project" value="TreeGrafter"/>
</dbReference>
<comment type="catalytic activity">
    <reaction evidence="1">
        <text>ATP = 3',5'-cyclic AMP + diphosphate</text>
        <dbReference type="Rhea" id="RHEA:15389"/>
        <dbReference type="ChEBI" id="CHEBI:30616"/>
        <dbReference type="ChEBI" id="CHEBI:33019"/>
        <dbReference type="ChEBI" id="CHEBI:58165"/>
        <dbReference type="EC" id="4.6.1.1"/>
    </reaction>
</comment>